<evidence type="ECO:0000256" key="3">
    <source>
        <dbReference type="ARBA" id="ARBA00015303"/>
    </source>
</evidence>
<evidence type="ECO:0000256" key="5">
    <source>
        <dbReference type="ARBA" id="ARBA00022729"/>
    </source>
</evidence>
<feature type="signal peptide" evidence="10">
    <location>
        <begin position="1"/>
        <end position="30"/>
    </location>
</feature>
<sequence length="241" mass="27639">MAFFRPPFSVHTMLTVLLFFLLSPVLFSRASKLEDGIYFTLEDERVSFCSRFLNISHQVGCSSLRSGTYGTIELISNRSELVNLLGRRREDKVVIFMDYSLFIDENLLRECRTSEIVSAIVVFAPDYSDPDTTSSLNFSENSLCPNGLYSFYNLSRECNDPYIINPSSSSYALIDWPFPVVLLRDNEGELRRNLTICYETFNVKPIDDTRCSLEIRNFMSAVGSSSLCVERQHRVPFTLFE</sequence>
<dbReference type="GO" id="GO:0007219">
    <property type="term" value="P:Notch signaling pathway"/>
    <property type="evidence" value="ECO:0007669"/>
    <property type="project" value="UniProtKB-KW"/>
</dbReference>
<organism evidence="12 13">
    <name type="scientific">Protopolystoma xenopodis</name>
    <dbReference type="NCBI Taxonomy" id="117903"/>
    <lineage>
        <taxon>Eukaryota</taxon>
        <taxon>Metazoa</taxon>
        <taxon>Spiralia</taxon>
        <taxon>Lophotrochozoa</taxon>
        <taxon>Platyhelminthes</taxon>
        <taxon>Monogenea</taxon>
        <taxon>Polyopisthocotylea</taxon>
        <taxon>Polystomatidea</taxon>
        <taxon>Polystomatidae</taxon>
        <taxon>Protopolystoma</taxon>
    </lineage>
</organism>
<evidence type="ECO:0000256" key="10">
    <source>
        <dbReference type="SAM" id="SignalP"/>
    </source>
</evidence>
<evidence type="ECO:0000256" key="1">
    <source>
        <dbReference type="ARBA" id="ARBA00004479"/>
    </source>
</evidence>
<proteinExistence type="inferred from homology"/>
<dbReference type="GO" id="GO:0007220">
    <property type="term" value="P:Notch receptor processing"/>
    <property type="evidence" value="ECO:0007669"/>
    <property type="project" value="TreeGrafter"/>
</dbReference>
<comment type="similarity">
    <text evidence="2">Belongs to the nicastrin family.</text>
</comment>
<evidence type="ECO:0000256" key="8">
    <source>
        <dbReference type="ARBA" id="ARBA00023136"/>
    </source>
</evidence>
<dbReference type="EMBL" id="CAAALY010116339">
    <property type="protein sequence ID" value="VEL30862.1"/>
    <property type="molecule type" value="Genomic_DNA"/>
</dbReference>
<dbReference type="InterPro" id="IPR041084">
    <property type="entry name" value="Ncstrn_small"/>
</dbReference>
<keyword evidence="6" id="KW-0914">Notch signaling pathway</keyword>
<feature type="domain" description="Nicastrin small lobe" evidence="11">
    <location>
        <begin position="49"/>
        <end position="221"/>
    </location>
</feature>
<feature type="chain" id="PRO_5019350801" description="Nicastrin" evidence="10">
    <location>
        <begin position="31"/>
        <end position="241"/>
    </location>
</feature>
<evidence type="ECO:0000256" key="9">
    <source>
        <dbReference type="ARBA" id="ARBA00023180"/>
    </source>
</evidence>
<feature type="non-terminal residue" evidence="12">
    <location>
        <position position="1"/>
    </location>
</feature>
<keyword evidence="4" id="KW-0812">Transmembrane</keyword>
<evidence type="ECO:0000256" key="7">
    <source>
        <dbReference type="ARBA" id="ARBA00022989"/>
    </source>
</evidence>
<name>A0A448X8J5_9PLAT</name>
<evidence type="ECO:0000256" key="2">
    <source>
        <dbReference type="ARBA" id="ARBA00007717"/>
    </source>
</evidence>
<gene>
    <name evidence="12" type="ORF">PXEA_LOCUS24302</name>
</gene>
<dbReference type="AlphaFoldDB" id="A0A448X8J5"/>
<comment type="caution">
    <text evidence="12">The sequence shown here is derived from an EMBL/GenBank/DDBJ whole genome shotgun (WGS) entry which is preliminary data.</text>
</comment>
<comment type="subcellular location">
    <subcellularLocation>
        <location evidence="1">Membrane</location>
        <topology evidence="1">Single-pass type I membrane protein</topology>
    </subcellularLocation>
</comment>
<dbReference type="GO" id="GO:0005886">
    <property type="term" value="C:plasma membrane"/>
    <property type="evidence" value="ECO:0007669"/>
    <property type="project" value="UniProtKB-ARBA"/>
</dbReference>
<evidence type="ECO:0000313" key="13">
    <source>
        <dbReference type="Proteomes" id="UP000784294"/>
    </source>
</evidence>
<dbReference type="InterPro" id="IPR008710">
    <property type="entry name" value="Nicastrin"/>
</dbReference>
<dbReference type="PANTHER" id="PTHR21092">
    <property type="entry name" value="NICASTRIN"/>
    <property type="match status" value="1"/>
</dbReference>
<keyword evidence="7" id="KW-1133">Transmembrane helix</keyword>
<keyword evidence="8" id="KW-0472">Membrane</keyword>
<dbReference type="Pfam" id="PF18266">
    <property type="entry name" value="Ncstrn_small"/>
    <property type="match status" value="1"/>
</dbReference>
<reference evidence="12" key="1">
    <citation type="submission" date="2018-11" db="EMBL/GenBank/DDBJ databases">
        <authorList>
            <consortium name="Pathogen Informatics"/>
        </authorList>
    </citation>
    <scope>NUCLEOTIDE SEQUENCE</scope>
</reference>
<evidence type="ECO:0000256" key="6">
    <source>
        <dbReference type="ARBA" id="ARBA00022976"/>
    </source>
</evidence>
<evidence type="ECO:0000313" key="12">
    <source>
        <dbReference type="EMBL" id="VEL30862.1"/>
    </source>
</evidence>
<keyword evidence="5 10" id="KW-0732">Signal</keyword>
<keyword evidence="9" id="KW-0325">Glycoprotein</keyword>
<dbReference type="Proteomes" id="UP000784294">
    <property type="component" value="Unassembled WGS sequence"/>
</dbReference>
<evidence type="ECO:0000259" key="11">
    <source>
        <dbReference type="Pfam" id="PF18266"/>
    </source>
</evidence>
<dbReference type="PANTHER" id="PTHR21092:SF0">
    <property type="entry name" value="NICASTRIN"/>
    <property type="match status" value="1"/>
</dbReference>
<protein>
    <recommendedName>
        <fullName evidence="3">Nicastrin</fullName>
    </recommendedName>
</protein>
<dbReference type="OrthoDB" id="755951at2759"/>
<accession>A0A448X8J5</accession>
<evidence type="ECO:0000256" key="4">
    <source>
        <dbReference type="ARBA" id="ARBA00022692"/>
    </source>
</evidence>
<dbReference type="GO" id="GO:0016485">
    <property type="term" value="P:protein processing"/>
    <property type="evidence" value="ECO:0007669"/>
    <property type="project" value="InterPro"/>
</dbReference>
<keyword evidence="13" id="KW-1185">Reference proteome</keyword>